<dbReference type="GO" id="GO:0008320">
    <property type="term" value="F:protein transmembrane transporter activity"/>
    <property type="evidence" value="ECO:0007669"/>
    <property type="project" value="UniProtKB-UniRule"/>
</dbReference>
<keyword evidence="4 9" id="KW-0812">Transmembrane</keyword>
<evidence type="ECO:0000256" key="3">
    <source>
        <dbReference type="ARBA" id="ARBA00022475"/>
    </source>
</evidence>
<dbReference type="RefSeq" id="WP_137812553.1">
    <property type="nucleotide sequence ID" value="NZ_BJFL01000003.1"/>
</dbReference>
<evidence type="ECO:0000256" key="7">
    <source>
        <dbReference type="ARBA" id="ARBA00023010"/>
    </source>
</evidence>
<evidence type="ECO:0000313" key="11">
    <source>
        <dbReference type="EMBL" id="GDY29382.1"/>
    </source>
</evidence>
<dbReference type="Proteomes" id="UP000298860">
    <property type="component" value="Unassembled WGS sequence"/>
</dbReference>
<dbReference type="PANTHER" id="PTHR33910">
    <property type="entry name" value="PROTEIN TRANSLOCASE SUBUNIT SECE"/>
    <property type="match status" value="1"/>
</dbReference>
<proteinExistence type="inferred from homology"/>
<comment type="similarity">
    <text evidence="9">Belongs to the SecE/SEC61-gamma family.</text>
</comment>
<evidence type="ECO:0000256" key="10">
    <source>
        <dbReference type="SAM" id="MobiDB-lite"/>
    </source>
</evidence>
<dbReference type="Gene3D" id="1.20.5.1030">
    <property type="entry name" value="Preprotein translocase secy subunit"/>
    <property type="match status" value="1"/>
</dbReference>
<dbReference type="GO" id="GO:0006605">
    <property type="term" value="P:protein targeting"/>
    <property type="evidence" value="ECO:0007669"/>
    <property type="project" value="UniProtKB-UniRule"/>
</dbReference>
<keyword evidence="5 9" id="KW-0653">Protein transport</keyword>
<comment type="subcellular location">
    <subcellularLocation>
        <location evidence="9">Cell membrane</location>
        <topology evidence="9">Single-pass membrane protein</topology>
    </subcellularLocation>
    <subcellularLocation>
        <location evidence="1">Membrane</location>
    </subcellularLocation>
</comment>
<gene>
    <name evidence="9" type="primary">secE</name>
    <name evidence="11" type="ORF">GTS_10150</name>
</gene>
<feature type="compositionally biased region" description="Low complexity" evidence="10">
    <location>
        <begin position="44"/>
        <end position="65"/>
    </location>
</feature>
<evidence type="ECO:0000256" key="2">
    <source>
        <dbReference type="ARBA" id="ARBA00022448"/>
    </source>
</evidence>
<feature type="region of interest" description="Disordered" evidence="10">
    <location>
        <begin position="1"/>
        <end position="82"/>
    </location>
</feature>
<evidence type="ECO:0000313" key="12">
    <source>
        <dbReference type="Proteomes" id="UP000298860"/>
    </source>
</evidence>
<keyword evidence="6 9" id="KW-1133">Transmembrane helix</keyword>
<dbReference type="InterPro" id="IPR001901">
    <property type="entry name" value="Translocase_SecE/Sec61-g"/>
</dbReference>
<keyword evidence="7 9" id="KW-0811">Translocation</keyword>
<feature type="compositionally biased region" description="Basic and acidic residues" evidence="10">
    <location>
        <begin position="1"/>
        <end position="11"/>
    </location>
</feature>
<sequence>MSEDREQERAGARGSAPRPVTAAARRERRASARSAADAERGGRATEPATGGTTRARTAAATTTTPKKGRPTPSRARREKRPGPFRRLLRFLREVVAELRKVIWPTRRQLVTYTTVVLVFVAFMVALVAGLDLAFGKGVFWLFG</sequence>
<feature type="compositionally biased region" description="Basic residues" evidence="10">
    <location>
        <begin position="66"/>
        <end position="82"/>
    </location>
</feature>
<comment type="caution">
    <text evidence="11">The sequence shown here is derived from an EMBL/GenBank/DDBJ whole genome shotgun (WGS) entry which is preliminary data.</text>
</comment>
<protein>
    <recommendedName>
        <fullName evidence="9">Protein translocase subunit SecE</fullName>
    </recommendedName>
</protein>
<evidence type="ECO:0000256" key="8">
    <source>
        <dbReference type="ARBA" id="ARBA00023136"/>
    </source>
</evidence>
<evidence type="ECO:0000256" key="5">
    <source>
        <dbReference type="ARBA" id="ARBA00022927"/>
    </source>
</evidence>
<evidence type="ECO:0000256" key="6">
    <source>
        <dbReference type="ARBA" id="ARBA00022989"/>
    </source>
</evidence>
<dbReference type="GO" id="GO:0043952">
    <property type="term" value="P:protein transport by the Sec complex"/>
    <property type="evidence" value="ECO:0007669"/>
    <property type="project" value="UniProtKB-UniRule"/>
</dbReference>
<reference evidence="12" key="1">
    <citation type="submission" date="2019-04" db="EMBL/GenBank/DDBJ databases">
        <title>Draft genome sequence of Pseudonocardiaceae bacterium SL3-2-4.</title>
        <authorList>
            <person name="Ningsih F."/>
            <person name="Yokota A."/>
            <person name="Sakai Y."/>
            <person name="Nanatani K."/>
            <person name="Yabe S."/>
            <person name="Oetari A."/>
            <person name="Sjamsuridzal W."/>
        </authorList>
    </citation>
    <scope>NUCLEOTIDE SEQUENCE [LARGE SCALE GENOMIC DNA]</scope>
    <source>
        <strain evidence="12">SL3-2-4</strain>
    </source>
</reference>
<keyword evidence="8 9" id="KW-0472">Membrane</keyword>
<evidence type="ECO:0000256" key="9">
    <source>
        <dbReference type="HAMAP-Rule" id="MF_00422"/>
    </source>
</evidence>
<dbReference type="Pfam" id="PF00584">
    <property type="entry name" value="SecE"/>
    <property type="match status" value="1"/>
</dbReference>
<dbReference type="GO" id="GO:0009306">
    <property type="term" value="P:protein secretion"/>
    <property type="evidence" value="ECO:0007669"/>
    <property type="project" value="UniProtKB-UniRule"/>
</dbReference>
<name>A0A4D4J2P5_9PSEU</name>
<organism evidence="11 12">
    <name type="scientific">Gandjariella thermophila</name>
    <dbReference type="NCBI Taxonomy" id="1931992"/>
    <lineage>
        <taxon>Bacteria</taxon>
        <taxon>Bacillati</taxon>
        <taxon>Actinomycetota</taxon>
        <taxon>Actinomycetes</taxon>
        <taxon>Pseudonocardiales</taxon>
        <taxon>Pseudonocardiaceae</taxon>
        <taxon>Gandjariella</taxon>
    </lineage>
</organism>
<comment type="subunit">
    <text evidence="9">Component of the Sec protein translocase complex. Heterotrimer consisting of SecY, SecE and SecG subunits. The heterotrimers can form oligomers, although 1 heterotrimer is thought to be able to translocate proteins. Interacts with the ribosome. Interacts with SecDF, and other proteins may be involved. Interacts with SecA.</text>
</comment>
<dbReference type="PROSITE" id="PS01067">
    <property type="entry name" value="SECE_SEC61G"/>
    <property type="match status" value="1"/>
</dbReference>
<dbReference type="PANTHER" id="PTHR33910:SF1">
    <property type="entry name" value="PROTEIN TRANSLOCASE SUBUNIT SECE"/>
    <property type="match status" value="1"/>
</dbReference>
<dbReference type="NCBIfam" id="TIGR00964">
    <property type="entry name" value="secE_bact"/>
    <property type="match status" value="1"/>
</dbReference>
<keyword evidence="3 9" id="KW-1003">Cell membrane</keyword>
<keyword evidence="2 9" id="KW-0813">Transport</keyword>
<dbReference type="GO" id="GO:0005886">
    <property type="term" value="C:plasma membrane"/>
    <property type="evidence" value="ECO:0007669"/>
    <property type="project" value="UniProtKB-SubCell"/>
</dbReference>
<dbReference type="EMBL" id="BJFL01000003">
    <property type="protein sequence ID" value="GDY29382.1"/>
    <property type="molecule type" value="Genomic_DNA"/>
</dbReference>
<dbReference type="AlphaFoldDB" id="A0A4D4J2P5"/>
<evidence type="ECO:0000256" key="1">
    <source>
        <dbReference type="ARBA" id="ARBA00004370"/>
    </source>
</evidence>
<comment type="function">
    <text evidence="9">Essential subunit of the Sec protein translocation channel SecYEG. Clamps together the 2 halves of SecY. May contact the channel plug during translocation.</text>
</comment>
<keyword evidence="12" id="KW-1185">Reference proteome</keyword>
<evidence type="ECO:0000256" key="4">
    <source>
        <dbReference type="ARBA" id="ARBA00022692"/>
    </source>
</evidence>
<dbReference type="HAMAP" id="MF_00422">
    <property type="entry name" value="SecE"/>
    <property type="match status" value="1"/>
</dbReference>
<dbReference type="InterPro" id="IPR038379">
    <property type="entry name" value="SecE_sf"/>
</dbReference>
<accession>A0A4D4J2P5</accession>
<feature type="transmembrane region" description="Helical" evidence="9">
    <location>
        <begin position="109"/>
        <end position="134"/>
    </location>
</feature>
<dbReference type="GO" id="GO:0065002">
    <property type="term" value="P:intracellular protein transmembrane transport"/>
    <property type="evidence" value="ECO:0007669"/>
    <property type="project" value="UniProtKB-UniRule"/>
</dbReference>
<dbReference type="InterPro" id="IPR005807">
    <property type="entry name" value="SecE_bac"/>
</dbReference>